<dbReference type="AlphaFoldDB" id="A0A367LDB0"/>
<dbReference type="Proteomes" id="UP000253664">
    <property type="component" value="Unassembled WGS sequence"/>
</dbReference>
<proteinExistence type="predicted"/>
<dbReference type="PANTHER" id="PTHR11895:SF67">
    <property type="entry name" value="AMIDASE DOMAIN-CONTAINING PROTEIN"/>
    <property type="match status" value="1"/>
</dbReference>
<reference evidence="2 3" key="1">
    <citation type="journal article" date="2015" name="BMC Genomics">
        <title>Insights from the genome of Ophiocordyceps polyrhachis-furcata to pathogenicity and host specificity in insect fungi.</title>
        <authorList>
            <person name="Wichadakul D."/>
            <person name="Kobmoo N."/>
            <person name="Ingsriswang S."/>
            <person name="Tangphatsornruang S."/>
            <person name="Chantasingh D."/>
            <person name="Luangsa-ard J.J."/>
            <person name="Eurwilaichitr L."/>
        </authorList>
    </citation>
    <scope>NUCLEOTIDE SEQUENCE [LARGE SCALE GENOMIC DNA]</scope>
    <source>
        <strain evidence="2 3">BCC 54312</strain>
    </source>
</reference>
<dbReference type="PANTHER" id="PTHR11895">
    <property type="entry name" value="TRANSAMIDASE"/>
    <property type="match status" value="1"/>
</dbReference>
<dbReference type="STRING" id="1330021.A0A367LDB0"/>
<keyword evidence="3" id="KW-1185">Reference proteome</keyword>
<accession>A0A367LDB0</accession>
<comment type="caution">
    <text evidence="2">The sequence shown here is derived from an EMBL/GenBank/DDBJ whole genome shotgun (WGS) entry which is preliminary data.</text>
</comment>
<feature type="domain" description="Amidase" evidence="1">
    <location>
        <begin position="169"/>
        <end position="573"/>
    </location>
</feature>
<dbReference type="EMBL" id="LKCN02000007">
    <property type="protein sequence ID" value="RCI12418.1"/>
    <property type="molecule type" value="Genomic_DNA"/>
</dbReference>
<name>A0A367LDB0_9HYPO</name>
<dbReference type="OrthoDB" id="421993at2759"/>
<dbReference type="InterPro" id="IPR023631">
    <property type="entry name" value="Amidase_dom"/>
</dbReference>
<dbReference type="SUPFAM" id="SSF75304">
    <property type="entry name" value="Amidase signature (AS) enzymes"/>
    <property type="match status" value="1"/>
</dbReference>
<evidence type="ECO:0000313" key="3">
    <source>
        <dbReference type="Proteomes" id="UP000253664"/>
    </source>
</evidence>
<dbReference type="Pfam" id="PF01425">
    <property type="entry name" value="Amidase"/>
    <property type="match status" value="1"/>
</dbReference>
<dbReference type="InterPro" id="IPR036928">
    <property type="entry name" value="AS_sf"/>
</dbReference>
<gene>
    <name evidence="2" type="ORF">L249_0184</name>
</gene>
<dbReference type="InterPro" id="IPR000120">
    <property type="entry name" value="Amidase"/>
</dbReference>
<evidence type="ECO:0000313" key="2">
    <source>
        <dbReference type="EMBL" id="RCI12418.1"/>
    </source>
</evidence>
<organism evidence="2 3">
    <name type="scientific">Ophiocordyceps polyrhachis-furcata BCC 54312</name>
    <dbReference type="NCBI Taxonomy" id="1330021"/>
    <lineage>
        <taxon>Eukaryota</taxon>
        <taxon>Fungi</taxon>
        <taxon>Dikarya</taxon>
        <taxon>Ascomycota</taxon>
        <taxon>Pezizomycotina</taxon>
        <taxon>Sordariomycetes</taxon>
        <taxon>Hypocreomycetidae</taxon>
        <taxon>Hypocreales</taxon>
        <taxon>Ophiocordycipitaceae</taxon>
        <taxon>Ophiocordyceps</taxon>
    </lineage>
</organism>
<evidence type="ECO:0000259" key="1">
    <source>
        <dbReference type="Pfam" id="PF01425"/>
    </source>
</evidence>
<dbReference type="GO" id="GO:0003824">
    <property type="term" value="F:catalytic activity"/>
    <property type="evidence" value="ECO:0007669"/>
    <property type="project" value="InterPro"/>
</dbReference>
<sequence>MPPSDFAHYPEPIQGPAVDYAPPPARNPTLRGLSLVVVGEIVSRSSLLQRHLWNNGGFGAIKHMAVLDNMPYTFHPLVTPLGKTGPMLDFDPAEFGSVHASSSSSSSANRYYTAADYHALYNSRKVTPLQVASALLSLSRHRPDDDDGSSPSSRHADAWAECHGKERLALEAARASTARYAAGEPRGLLDGVPVGVKDDVDVEGYVCHFGLKYDAASPCFREREASAWPVKMLQEAGAVVIGKFRMHELGSAKVAQGTPTNHLNNAYYPGGSSSGPGSAISAGLIPICVATDAGGSIRIPANFNGVYGLKTTHHRTVAMNSTMCVTGPMAATVADLRLAYRVMSQPNTDCPIQGRFGLSIPPSSSSSSSSSSSRVMGVYRDWWRPADPRVASACEEAIEWFAAERGYRIVDITIPHLAEAQTAHCSACIGEMSVSARRRTLNPADWLSMSSPANKLLMSVGSQASAADYLGANALRTLLMRHLAFLFQKYPGLLIMTPTTPIIGWPKVAGDEAYGFSDTNLSLRNMMYVFLANLTGTPSLSAPIAYVDPDQGQGSLAVSLLATAEWGAEEQLLSWAHETEEYLHRRPGLTGRRRPDSWVDVVDLASRESAP</sequence>
<protein>
    <recommendedName>
        <fullName evidence="1">Amidase domain-containing protein</fullName>
    </recommendedName>
</protein>
<dbReference type="Gene3D" id="3.90.1300.10">
    <property type="entry name" value="Amidase signature (AS) domain"/>
    <property type="match status" value="1"/>
</dbReference>